<dbReference type="Gene3D" id="2.60.34.10">
    <property type="entry name" value="Substrate Binding Domain Of DNAk, Chain A, domain 1"/>
    <property type="match status" value="1"/>
</dbReference>
<dbReference type="EMBL" id="JAACVF010000122">
    <property type="protein sequence ID" value="NCN65314.1"/>
    <property type="molecule type" value="Genomic_DNA"/>
</dbReference>
<accession>A0A8J8CIH8</accession>
<evidence type="ECO:0000313" key="4">
    <source>
        <dbReference type="EMBL" id="NCN65314.1"/>
    </source>
</evidence>
<dbReference type="GO" id="GO:0005524">
    <property type="term" value="F:ATP binding"/>
    <property type="evidence" value="ECO:0007669"/>
    <property type="project" value="UniProtKB-KW"/>
</dbReference>
<feature type="domain" description="Ubiquitin-like" evidence="3">
    <location>
        <begin position="133"/>
        <end position="204"/>
    </location>
</feature>
<evidence type="ECO:0000256" key="1">
    <source>
        <dbReference type="ARBA" id="ARBA00022741"/>
    </source>
</evidence>
<dbReference type="AlphaFoldDB" id="A0A8J8CIH8"/>
<dbReference type="PROSITE" id="PS50053">
    <property type="entry name" value="UBIQUITIN_2"/>
    <property type="match status" value="1"/>
</dbReference>
<dbReference type="Proteomes" id="UP000738826">
    <property type="component" value="Unassembled WGS sequence"/>
</dbReference>
<evidence type="ECO:0000259" key="3">
    <source>
        <dbReference type="PROSITE" id="PS50053"/>
    </source>
</evidence>
<name>A0A8J8CIH8_9ARCH</name>
<comment type="caution">
    <text evidence="5">The sequence shown here is derived from an EMBL/GenBank/DDBJ whole genome shotgun (WGS) entry which is preliminary data.</text>
</comment>
<evidence type="ECO:0000256" key="2">
    <source>
        <dbReference type="ARBA" id="ARBA00022840"/>
    </source>
</evidence>
<gene>
    <name evidence="5" type="ORF">GW779_00325</name>
    <name evidence="4" type="ORF">GW910_04555</name>
</gene>
<dbReference type="SUPFAM" id="SSF100920">
    <property type="entry name" value="Heat shock protein 70kD (HSP70), peptide-binding domain"/>
    <property type="match status" value="1"/>
</dbReference>
<dbReference type="InterPro" id="IPR000626">
    <property type="entry name" value="Ubiquitin-like_dom"/>
</dbReference>
<evidence type="ECO:0000313" key="5">
    <source>
        <dbReference type="EMBL" id="NCS90860.1"/>
    </source>
</evidence>
<dbReference type="PANTHER" id="PTHR19375">
    <property type="entry name" value="HEAT SHOCK PROTEIN 70KDA"/>
    <property type="match status" value="1"/>
</dbReference>
<dbReference type="Gene3D" id="3.10.20.90">
    <property type="entry name" value="Phosphatidylinositol 3-kinase Catalytic Subunit, Chain A, domain 1"/>
    <property type="match status" value="1"/>
</dbReference>
<keyword evidence="1" id="KW-0547">Nucleotide-binding</keyword>
<proteinExistence type="predicted"/>
<protein>
    <submittedName>
        <fullName evidence="5">Hsp70 family protein</fullName>
    </submittedName>
</protein>
<evidence type="ECO:0000313" key="6">
    <source>
        <dbReference type="Proteomes" id="UP000738826"/>
    </source>
</evidence>
<keyword evidence="2" id="KW-0067">ATP-binding</keyword>
<dbReference type="InterPro" id="IPR029047">
    <property type="entry name" value="HSP70_peptide-bd_sf"/>
</dbReference>
<dbReference type="Proteomes" id="UP000768163">
    <property type="component" value="Unassembled WGS sequence"/>
</dbReference>
<dbReference type="EMBL" id="JAACQH010000005">
    <property type="protein sequence ID" value="NCS90860.1"/>
    <property type="molecule type" value="Genomic_DNA"/>
</dbReference>
<dbReference type="Pfam" id="PF00012">
    <property type="entry name" value="HSP70"/>
    <property type="match status" value="1"/>
</dbReference>
<dbReference type="GO" id="GO:0140662">
    <property type="term" value="F:ATP-dependent protein folding chaperone"/>
    <property type="evidence" value="ECO:0007669"/>
    <property type="project" value="InterPro"/>
</dbReference>
<organism evidence="5 6">
    <name type="scientific">Candidatus Altarchaeum hamiconexum</name>
    <dbReference type="NCBI Taxonomy" id="1803513"/>
    <lineage>
        <taxon>Archaea</taxon>
        <taxon>Candidatus Altarchaeota</taxon>
        <taxon>Candidatus Altiarchaeia</taxon>
        <taxon>Candidatus Altarchaeales</taxon>
        <taxon>Candidatus Altarchaeaceae</taxon>
        <taxon>Candidatus Altarchaeum</taxon>
    </lineage>
</organism>
<dbReference type="SUPFAM" id="SSF54236">
    <property type="entry name" value="Ubiquitin-like"/>
    <property type="match status" value="1"/>
</dbReference>
<dbReference type="InterPro" id="IPR013126">
    <property type="entry name" value="Hsp_70_fam"/>
</dbReference>
<reference evidence="5" key="1">
    <citation type="submission" date="2019-11" db="EMBL/GenBank/DDBJ databases">
        <title>Lipid analysis of CO2-rich subsurface aquifers suggests an autotrophy-based deep biosphere with lysolipids enriched in CPR bacteria.</title>
        <authorList>
            <person name="Probst A.J."/>
            <person name="Elling F.J."/>
            <person name="Castelle C.J."/>
            <person name="Zhu Q."/>
            <person name="Elvert M."/>
            <person name="Birarda G."/>
            <person name="Holman H.-Y."/>
            <person name="Lane K.R."/>
            <person name="Ladd B."/>
            <person name="Ryan M.C."/>
            <person name="Woyke T."/>
            <person name="Hinrichs K.-U."/>
            <person name="Banfield J.F."/>
        </authorList>
    </citation>
    <scope>NUCLEOTIDE SEQUENCE</scope>
    <source>
        <strain evidence="4">CG_2015-01_33_1645</strain>
        <strain evidence="5">CG_2015-04_33_537</strain>
    </source>
</reference>
<sequence length="215" mass="24571">MSRSFGTLTYDGYIVKMIEKNTKVPIKITKNFTNPLSFMKEIHVGVYQGESLFPDEDDADMLGDFLINIEPMPAGQNKIDVTFEIGEEFGILHATAKDVYSGNERTVKIISRGRLSKQEKDKWTKTLSNIYPIEVNFNNTAAKKMVNLLVNPHSTIGEIKNKLKEADMINENEGLFYNNKELSDDSILSSTNIDKEWIIEIRARTDNRKKKTEKN</sequence>
<dbReference type="InterPro" id="IPR029071">
    <property type="entry name" value="Ubiquitin-like_domsf"/>
</dbReference>